<accession>A0A5B0RQJ2</accession>
<feature type="region of interest" description="Disordered" evidence="1">
    <location>
        <begin position="1"/>
        <end position="101"/>
    </location>
</feature>
<comment type="caution">
    <text evidence="2">The sequence shown here is derived from an EMBL/GenBank/DDBJ whole genome shotgun (WGS) entry which is preliminary data.</text>
</comment>
<reference evidence="2 3" key="1">
    <citation type="submission" date="2019-05" db="EMBL/GenBank/DDBJ databases">
        <title>Emergence of the Ug99 lineage of the wheat stem rust pathogen through somatic hybridization.</title>
        <authorList>
            <person name="Li F."/>
            <person name="Upadhyaya N.M."/>
            <person name="Sperschneider J."/>
            <person name="Matny O."/>
            <person name="Nguyen-Phuc H."/>
            <person name="Mago R."/>
            <person name="Raley C."/>
            <person name="Miller M.E."/>
            <person name="Silverstein K.A.T."/>
            <person name="Henningsen E."/>
            <person name="Hirsch C.D."/>
            <person name="Visser B."/>
            <person name="Pretorius Z.A."/>
            <person name="Steffenson B.J."/>
            <person name="Schwessinger B."/>
            <person name="Dodds P.N."/>
            <person name="Figueroa M."/>
        </authorList>
    </citation>
    <scope>NUCLEOTIDE SEQUENCE [LARGE SCALE GENOMIC DNA]</scope>
    <source>
        <strain evidence="2 3">Ug99</strain>
    </source>
</reference>
<evidence type="ECO:0000313" key="2">
    <source>
        <dbReference type="EMBL" id="KAA1127602.1"/>
    </source>
</evidence>
<proteinExistence type="predicted"/>
<dbReference type="EMBL" id="VDEP01000160">
    <property type="protein sequence ID" value="KAA1127602.1"/>
    <property type="molecule type" value="Genomic_DNA"/>
</dbReference>
<name>A0A5B0RQJ2_PUCGR</name>
<dbReference type="Proteomes" id="UP000325313">
    <property type="component" value="Unassembled WGS sequence"/>
</dbReference>
<feature type="compositionally biased region" description="Low complexity" evidence="1">
    <location>
        <begin position="52"/>
        <end position="61"/>
    </location>
</feature>
<evidence type="ECO:0000313" key="3">
    <source>
        <dbReference type="Proteomes" id="UP000325313"/>
    </source>
</evidence>
<evidence type="ECO:0000256" key="1">
    <source>
        <dbReference type="SAM" id="MobiDB-lite"/>
    </source>
</evidence>
<feature type="compositionally biased region" description="Polar residues" evidence="1">
    <location>
        <begin position="1"/>
        <end position="12"/>
    </location>
</feature>
<feature type="compositionally biased region" description="Polar residues" evidence="1">
    <location>
        <begin position="87"/>
        <end position="101"/>
    </location>
</feature>
<sequence>MSSNVHPNNNPKHSYIDDFPNGDHEAFMDCDDDQEPLHHHHHQQQHSHQNHDQNQNQNQNHEGQSDVDLGVQESDLDDPADRHLHQTRASSAGNFLTFSAL</sequence>
<dbReference type="AlphaFoldDB" id="A0A5B0RQJ2"/>
<organism evidence="2 3">
    <name type="scientific">Puccinia graminis f. sp. tritici</name>
    <dbReference type="NCBI Taxonomy" id="56615"/>
    <lineage>
        <taxon>Eukaryota</taxon>
        <taxon>Fungi</taxon>
        <taxon>Dikarya</taxon>
        <taxon>Basidiomycota</taxon>
        <taxon>Pucciniomycotina</taxon>
        <taxon>Pucciniomycetes</taxon>
        <taxon>Pucciniales</taxon>
        <taxon>Pucciniaceae</taxon>
        <taxon>Puccinia</taxon>
    </lineage>
</organism>
<protein>
    <submittedName>
        <fullName evidence="2">Uncharacterized protein</fullName>
    </submittedName>
</protein>
<gene>
    <name evidence="2" type="ORF">PGTUg99_003725</name>
</gene>